<dbReference type="HOGENOM" id="CLU_1975773_0_0_1"/>
<organism evidence="2 3">
    <name type="scientific">Pichia kudriavzevii</name>
    <name type="common">Yeast</name>
    <name type="synonym">Issatchenkia orientalis</name>
    <dbReference type="NCBI Taxonomy" id="4909"/>
    <lineage>
        <taxon>Eukaryota</taxon>
        <taxon>Fungi</taxon>
        <taxon>Dikarya</taxon>
        <taxon>Ascomycota</taxon>
        <taxon>Saccharomycotina</taxon>
        <taxon>Pichiomycetes</taxon>
        <taxon>Pichiales</taxon>
        <taxon>Pichiaceae</taxon>
        <taxon>Pichia</taxon>
    </lineage>
</organism>
<evidence type="ECO:0000313" key="1">
    <source>
        <dbReference type="EMBL" id="KGK35445.1"/>
    </source>
</evidence>
<reference evidence="2" key="2">
    <citation type="submission" date="2014-08" db="EMBL/GenBank/DDBJ databases">
        <title>Exploiting Issatchenkia orientalis SD108 for Succinic Acid Production.</title>
        <authorList>
            <person name="Xiao H."/>
            <person name="Shao Z."/>
            <person name="Jiang Y."/>
            <person name="Dole S."/>
            <person name="Zhao H."/>
        </authorList>
    </citation>
    <scope>NUCLEOTIDE SEQUENCE [LARGE SCALE GENOMIC DNA]</scope>
    <source>
        <strain evidence="2">SD108</strain>
    </source>
</reference>
<dbReference type="EMBL" id="JQFK01000636">
    <property type="protein sequence ID" value="KGK35447.1"/>
    <property type="molecule type" value="Genomic_DNA"/>
</dbReference>
<gene>
    <name evidence="2" type="ORF">JL09_g5402</name>
    <name evidence="1" type="ORF">JL09_g5405</name>
</gene>
<evidence type="ECO:0000313" key="3">
    <source>
        <dbReference type="Proteomes" id="UP000029867"/>
    </source>
</evidence>
<dbReference type="Proteomes" id="UP000029867">
    <property type="component" value="Unassembled WGS sequence"/>
</dbReference>
<comment type="caution">
    <text evidence="2">The sequence shown here is derived from an EMBL/GenBank/DDBJ whole genome shotgun (WGS) entry which is preliminary data.</text>
</comment>
<proteinExistence type="predicted"/>
<reference evidence="3" key="1">
    <citation type="journal article" date="2014" name="Microb. Cell Fact.">
        <title>Exploiting Issatchenkia orientalis SD108 for succinic acid production.</title>
        <authorList>
            <person name="Xiao H."/>
            <person name="Shao Z."/>
            <person name="Jiang Y."/>
            <person name="Dole S."/>
            <person name="Zhao H."/>
        </authorList>
    </citation>
    <scope>NUCLEOTIDE SEQUENCE [LARGE SCALE GENOMIC DNA]</scope>
    <source>
        <strain evidence="3">SD108</strain>
    </source>
</reference>
<dbReference type="AlphaFoldDB" id="A0A099NU86"/>
<name>A0A099NU86_PICKU</name>
<dbReference type="VEuPathDB" id="FungiDB:C5L36_0C06840"/>
<sequence>RTAEYNHFSAFIFDFQKSLWNNIQIAIVNDHKYFVPWEFNKSRKIMSGGTLLNTDFEDGRIKNDFDVDKEPLGGYGVLAVCGLVFYKDNRTVLISPDLKVLDEKRKCILGKQRLVGNSIADIYSSYI</sequence>
<evidence type="ECO:0000313" key="2">
    <source>
        <dbReference type="EMBL" id="KGK35447.1"/>
    </source>
</evidence>
<feature type="non-terminal residue" evidence="2">
    <location>
        <position position="1"/>
    </location>
</feature>
<dbReference type="EMBL" id="JQFK01000638">
    <property type="protein sequence ID" value="KGK35445.1"/>
    <property type="molecule type" value="Genomic_DNA"/>
</dbReference>
<protein>
    <submittedName>
        <fullName evidence="2">Uncharacterized protein</fullName>
    </submittedName>
</protein>
<accession>A0A099NU86</accession>